<keyword evidence="1" id="KW-0378">Hydrolase</keyword>
<dbReference type="InterPro" id="IPR036514">
    <property type="entry name" value="SGNH_hydro_sf"/>
</dbReference>
<accession>A0A6A5Y5W4</accession>
<evidence type="ECO:0000313" key="2">
    <source>
        <dbReference type="Proteomes" id="UP000799778"/>
    </source>
</evidence>
<sequence length="267" mass="30006">MSGAAPPKNNNKLPKIILFGASLTQWAFEEDNRGFGWVLTQKYHDKAEVLNEGEAGYTSTMLIPNFKRIIERSVEPSAPRTLLFTIFVGANDAAILPSGPYVPLKRYEENMRYFVETILTQDNMPDTKIVLITPPPINIPNPPQTQDMEWYKETMKWKTYMSKKTYAEKIMEIAKEYGDETGRVAAVNLWKLLCDSALKDQGILGDEDAYHEDKSPGSGLKTAKAFEKGYFTDGLHFDGRAYDLLSNGLLDLISEKWPELAPDAVGA</sequence>
<dbReference type="InterPro" id="IPR045136">
    <property type="entry name" value="Iah1-like"/>
</dbReference>
<dbReference type="GO" id="GO:0016788">
    <property type="term" value="F:hydrolase activity, acting on ester bonds"/>
    <property type="evidence" value="ECO:0007669"/>
    <property type="project" value="InterPro"/>
</dbReference>
<protein>
    <submittedName>
        <fullName evidence="1">SGNH hydrolase</fullName>
    </submittedName>
</protein>
<dbReference type="GeneID" id="54278406"/>
<dbReference type="AlphaFoldDB" id="A0A6A5Y5W4"/>
<dbReference type="RefSeq" id="XP_033388283.1">
    <property type="nucleotide sequence ID" value="XM_033521009.1"/>
</dbReference>
<dbReference type="EMBL" id="ML978067">
    <property type="protein sequence ID" value="KAF2019944.1"/>
    <property type="molecule type" value="Genomic_DNA"/>
</dbReference>
<name>A0A6A5Y5W4_9PLEO</name>
<dbReference type="PANTHER" id="PTHR14209:SF19">
    <property type="entry name" value="ISOAMYL ACETATE-HYDROLYZING ESTERASE 1 HOMOLOG"/>
    <property type="match status" value="1"/>
</dbReference>
<gene>
    <name evidence="1" type="ORF">BU24DRAFT_130032</name>
</gene>
<dbReference type="Gene3D" id="3.40.50.1110">
    <property type="entry name" value="SGNH hydrolase"/>
    <property type="match status" value="1"/>
</dbReference>
<dbReference type="OrthoDB" id="671439at2759"/>
<proteinExistence type="predicted"/>
<dbReference type="Pfam" id="PF00657">
    <property type="entry name" value="Lipase_GDSL"/>
    <property type="match status" value="1"/>
</dbReference>
<keyword evidence="2" id="KW-1185">Reference proteome</keyword>
<dbReference type="Proteomes" id="UP000799778">
    <property type="component" value="Unassembled WGS sequence"/>
</dbReference>
<dbReference type="PANTHER" id="PTHR14209">
    <property type="entry name" value="ISOAMYL ACETATE-HYDROLYZING ESTERASE 1"/>
    <property type="match status" value="1"/>
</dbReference>
<dbReference type="InterPro" id="IPR001087">
    <property type="entry name" value="GDSL"/>
</dbReference>
<reference evidence="1" key="1">
    <citation type="journal article" date="2020" name="Stud. Mycol.">
        <title>101 Dothideomycetes genomes: a test case for predicting lifestyles and emergence of pathogens.</title>
        <authorList>
            <person name="Haridas S."/>
            <person name="Albert R."/>
            <person name="Binder M."/>
            <person name="Bloem J."/>
            <person name="Labutti K."/>
            <person name="Salamov A."/>
            <person name="Andreopoulos B."/>
            <person name="Baker S."/>
            <person name="Barry K."/>
            <person name="Bills G."/>
            <person name="Bluhm B."/>
            <person name="Cannon C."/>
            <person name="Castanera R."/>
            <person name="Culley D."/>
            <person name="Daum C."/>
            <person name="Ezra D."/>
            <person name="Gonzalez J."/>
            <person name="Henrissat B."/>
            <person name="Kuo A."/>
            <person name="Liang C."/>
            <person name="Lipzen A."/>
            <person name="Lutzoni F."/>
            <person name="Magnuson J."/>
            <person name="Mondo S."/>
            <person name="Nolan M."/>
            <person name="Ohm R."/>
            <person name="Pangilinan J."/>
            <person name="Park H.-J."/>
            <person name="Ramirez L."/>
            <person name="Alfaro M."/>
            <person name="Sun H."/>
            <person name="Tritt A."/>
            <person name="Yoshinaga Y."/>
            <person name="Zwiers L.-H."/>
            <person name="Turgeon B."/>
            <person name="Goodwin S."/>
            <person name="Spatafora J."/>
            <person name="Crous P."/>
            <person name="Grigoriev I."/>
        </authorList>
    </citation>
    <scope>NUCLEOTIDE SEQUENCE</scope>
    <source>
        <strain evidence="1">CBS 175.79</strain>
    </source>
</reference>
<dbReference type="SUPFAM" id="SSF52266">
    <property type="entry name" value="SGNH hydrolase"/>
    <property type="match status" value="1"/>
</dbReference>
<organism evidence="1 2">
    <name type="scientific">Aaosphaeria arxii CBS 175.79</name>
    <dbReference type="NCBI Taxonomy" id="1450172"/>
    <lineage>
        <taxon>Eukaryota</taxon>
        <taxon>Fungi</taxon>
        <taxon>Dikarya</taxon>
        <taxon>Ascomycota</taxon>
        <taxon>Pezizomycotina</taxon>
        <taxon>Dothideomycetes</taxon>
        <taxon>Pleosporomycetidae</taxon>
        <taxon>Pleosporales</taxon>
        <taxon>Pleosporales incertae sedis</taxon>
        <taxon>Aaosphaeria</taxon>
    </lineage>
</organism>
<evidence type="ECO:0000313" key="1">
    <source>
        <dbReference type="EMBL" id="KAF2019944.1"/>
    </source>
</evidence>